<dbReference type="AlphaFoldDB" id="A0A8J6THY3"/>
<accession>A0A8J6THY3</accession>
<name>A0A8J6THY3_9BACT</name>
<dbReference type="EMBL" id="JACNJH010000196">
    <property type="protein sequence ID" value="MBC8362495.1"/>
    <property type="molecule type" value="Genomic_DNA"/>
</dbReference>
<dbReference type="Proteomes" id="UP000603434">
    <property type="component" value="Unassembled WGS sequence"/>
</dbReference>
<comment type="caution">
    <text evidence="2">The sequence shown here is derived from an EMBL/GenBank/DDBJ whole genome shotgun (WGS) entry which is preliminary data.</text>
</comment>
<feature type="signal peptide" evidence="1">
    <location>
        <begin position="1"/>
        <end position="26"/>
    </location>
</feature>
<keyword evidence="1" id="KW-0732">Signal</keyword>
<evidence type="ECO:0000256" key="1">
    <source>
        <dbReference type="SAM" id="SignalP"/>
    </source>
</evidence>
<proteinExistence type="predicted"/>
<reference evidence="2 3" key="1">
    <citation type="submission" date="2020-08" db="EMBL/GenBank/DDBJ databases">
        <title>Bridging the membrane lipid divide: bacteria of the FCB group superphylum have the potential to synthesize archaeal ether lipids.</title>
        <authorList>
            <person name="Villanueva L."/>
            <person name="Von Meijenfeldt F.A.B."/>
            <person name="Westbye A.B."/>
            <person name="Yadav S."/>
            <person name="Hopmans E.C."/>
            <person name="Dutilh B.E."/>
            <person name="Sinninghe Damste J.S."/>
        </authorList>
    </citation>
    <scope>NUCLEOTIDE SEQUENCE [LARGE SCALE GENOMIC DNA]</scope>
    <source>
        <strain evidence="2">NIOZ-UU30</strain>
    </source>
</reference>
<organism evidence="2 3">
    <name type="scientific">Candidatus Desulfatibia profunda</name>
    <dbReference type="NCBI Taxonomy" id="2841695"/>
    <lineage>
        <taxon>Bacteria</taxon>
        <taxon>Pseudomonadati</taxon>
        <taxon>Thermodesulfobacteriota</taxon>
        <taxon>Desulfobacteria</taxon>
        <taxon>Desulfobacterales</taxon>
        <taxon>Desulfobacterales incertae sedis</taxon>
        <taxon>Candidatus Desulfatibia</taxon>
    </lineage>
</organism>
<gene>
    <name evidence="2" type="ORF">H8E23_13980</name>
</gene>
<feature type="chain" id="PRO_5035210712" evidence="1">
    <location>
        <begin position="27"/>
        <end position="131"/>
    </location>
</feature>
<sequence length="131" mass="14385">MGKLRIFKKLFILFLILGIFANGVMAETCFCGEACLHNLHDKAKTSASSPFHNRCSGTHCKSCNFEDGQTIKAAKSFTPSVNVKNFDTTFIISVLLDCPSTNHVSKSFGSFYSCGTVPFLPIYLKTLSLLC</sequence>
<evidence type="ECO:0000313" key="3">
    <source>
        <dbReference type="Proteomes" id="UP000603434"/>
    </source>
</evidence>
<evidence type="ECO:0000313" key="2">
    <source>
        <dbReference type="EMBL" id="MBC8362495.1"/>
    </source>
</evidence>
<protein>
    <submittedName>
        <fullName evidence="2">Uncharacterized protein</fullName>
    </submittedName>
</protein>